<dbReference type="RefSeq" id="WP_110129455.1">
    <property type="nucleotide sequence ID" value="NZ_QHJQ01000001.1"/>
</dbReference>
<evidence type="ECO:0000256" key="2">
    <source>
        <dbReference type="ARBA" id="ARBA00004651"/>
    </source>
</evidence>
<evidence type="ECO:0000256" key="4">
    <source>
        <dbReference type="ARBA" id="ARBA00017522"/>
    </source>
</evidence>
<evidence type="ECO:0000256" key="9">
    <source>
        <dbReference type="ARBA" id="ARBA00023136"/>
    </source>
</evidence>
<dbReference type="OrthoDB" id="9791248at2"/>
<reference evidence="11 12" key="1">
    <citation type="submission" date="2018-05" db="EMBL/GenBank/DDBJ databases">
        <title>Coraliomargarita sinensis sp. nov., isolated from a marine solar saltern.</title>
        <authorList>
            <person name="Zhou L.Y."/>
        </authorList>
    </citation>
    <scope>NUCLEOTIDE SEQUENCE [LARGE SCALE GENOMIC DNA]</scope>
    <source>
        <strain evidence="11 12">WN38</strain>
    </source>
</reference>
<accession>A0A317ZI27</accession>
<evidence type="ECO:0000313" key="11">
    <source>
        <dbReference type="EMBL" id="PXA05374.1"/>
    </source>
</evidence>
<evidence type="ECO:0000256" key="1">
    <source>
        <dbReference type="ARBA" id="ARBA00002672"/>
    </source>
</evidence>
<organism evidence="11 12">
    <name type="scientific">Coraliomargarita sinensis</name>
    <dbReference type="NCBI Taxonomy" id="2174842"/>
    <lineage>
        <taxon>Bacteria</taxon>
        <taxon>Pseudomonadati</taxon>
        <taxon>Verrucomicrobiota</taxon>
        <taxon>Opitutia</taxon>
        <taxon>Puniceicoccales</taxon>
        <taxon>Coraliomargaritaceae</taxon>
        <taxon>Coraliomargarita</taxon>
    </lineage>
</organism>
<comment type="subcellular location">
    <subcellularLocation>
        <location evidence="2">Cell membrane</location>
        <topology evidence="2">Multi-pass membrane protein</topology>
    </subcellularLocation>
</comment>
<dbReference type="PANTHER" id="PTHR36122">
    <property type="entry name" value="NICOTINAMIDE RIBOSIDE TRANSPORTER PNUC"/>
    <property type="match status" value="1"/>
</dbReference>
<dbReference type="EMBL" id="QHJQ01000001">
    <property type="protein sequence ID" value="PXA05374.1"/>
    <property type="molecule type" value="Genomic_DNA"/>
</dbReference>
<dbReference type="FunCoup" id="A0A317ZI27">
    <property type="interactions" value="31"/>
</dbReference>
<dbReference type="NCBIfam" id="TIGR01528">
    <property type="entry name" value="NMN_trans_PnuC"/>
    <property type="match status" value="1"/>
</dbReference>
<dbReference type="InParanoid" id="A0A317ZI27"/>
<keyword evidence="6" id="KW-1003">Cell membrane</keyword>
<gene>
    <name evidence="11" type="ORF">DDZ13_00470</name>
</gene>
<evidence type="ECO:0000256" key="3">
    <source>
        <dbReference type="ARBA" id="ARBA00006669"/>
    </source>
</evidence>
<dbReference type="GO" id="GO:0005886">
    <property type="term" value="C:plasma membrane"/>
    <property type="evidence" value="ECO:0007669"/>
    <property type="project" value="UniProtKB-SubCell"/>
</dbReference>
<keyword evidence="12" id="KW-1185">Reference proteome</keyword>
<dbReference type="Proteomes" id="UP000247099">
    <property type="component" value="Unassembled WGS sequence"/>
</dbReference>
<feature type="transmembrane region" description="Helical" evidence="10">
    <location>
        <begin position="172"/>
        <end position="188"/>
    </location>
</feature>
<evidence type="ECO:0000256" key="5">
    <source>
        <dbReference type="ARBA" id="ARBA00022448"/>
    </source>
</evidence>
<sequence length="196" mass="22448">MLDQFFNQLAETSPVEWLAMVVGISGVWLSIKEKIAAWPCFITCYSCYVYISYDYGLHAFMGMNIAFIAISLYGFWKWARNKEGAEDRLPITHTKKAHCPLVGLFLLLGTLGIGWWLGSGREANLPYLDAFATCCGFVAQWMLSRKHIETWFFWILSDLVYLGIFIQGPSWPSVILFSVFIILAVKGWKEWKPLIP</sequence>
<dbReference type="InterPro" id="IPR006419">
    <property type="entry name" value="NMN_transpt_PnuC"/>
</dbReference>
<dbReference type="AlphaFoldDB" id="A0A317ZI27"/>
<keyword evidence="9 10" id="KW-0472">Membrane</keyword>
<feature type="transmembrane region" description="Helical" evidence="10">
    <location>
        <begin position="59"/>
        <end position="76"/>
    </location>
</feature>
<keyword evidence="7 10" id="KW-0812">Transmembrane</keyword>
<name>A0A317ZI27_9BACT</name>
<evidence type="ECO:0000256" key="7">
    <source>
        <dbReference type="ARBA" id="ARBA00022692"/>
    </source>
</evidence>
<comment type="function">
    <text evidence="1">Required for nicotinamide riboside transport across the inner membrane.</text>
</comment>
<keyword evidence="8 10" id="KW-1133">Transmembrane helix</keyword>
<keyword evidence="5" id="KW-0813">Transport</keyword>
<comment type="similarity">
    <text evidence="3">Belongs to the nicotinamide ribonucleoside (NR) uptake permease (TC 4.B.1) family.</text>
</comment>
<protein>
    <recommendedName>
        <fullName evidence="4">Nicotinamide riboside transporter PnuC</fullName>
    </recommendedName>
</protein>
<feature type="transmembrane region" description="Helical" evidence="10">
    <location>
        <begin position="97"/>
        <end position="118"/>
    </location>
</feature>
<evidence type="ECO:0000256" key="10">
    <source>
        <dbReference type="SAM" id="Phobius"/>
    </source>
</evidence>
<evidence type="ECO:0000256" key="6">
    <source>
        <dbReference type="ARBA" id="ARBA00022475"/>
    </source>
</evidence>
<dbReference type="Pfam" id="PF04973">
    <property type="entry name" value="NMN_transporter"/>
    <property type="match status" value="1"/>
</dbReference>
<evidence type="ECO:0000256" key="8">
    <source>
        <dbReference type="ARBA" id="ARBA00022989"/>
    </source>
</evidence>
<dbReference type="GO" id="GO:0034257">
    <property type="term" value="F:nicotinamide riboside transmembrane transporter activity"/>
    <property type="evidence" value="ECO:0007669"/>
    <property type="project" value="InterPro"/>
</dbReference>
<comment type="caution">
    <text evidence="11">The sequence shown here is derived from an EMBL/GenBank/DDBJ whole genome shotgun (WGS) entry which is preliminary data.</text>
</comment>
<evidence type="ECO:0000313" key="12">
    <source>
        <dbReference type="Proteomes" id="UP000247099"/>
    </source>
</evidence>
<proteinExistence type="inferred from homology"/>
<dbReference type="PANTHER" id="PTHR36122:SF2">
    <property type="entry name" value="NICOTINAMIDE RIBOSIDE TRANSPORTER PNUC"/>
    <property type="match status" value="1"/>
</dbReference>